<organism evidence="1 2">
    <name type="scientific">Smallanthus sonchifolius</name>
    <dbReference type="NCBI Taxonomy" id="185202"/>
    <lineage>
        <taxon>Eukaryota</taxon>
        <taxon>Viridiplantae</taxon>
        <taxon>Streptophyta</taxon>
        <taxon>Embryophyta</taxon>
        <taxon>Tracheophyta</taxon>
        <taxon>Spermatophyta</taxon>
        <taxon>Magnoliopsida</taxon>
        <taxon>eudicotyledons</taxon>
        <taxon>Gunneridae</taxon>
        <taxon>Pentapetalae</taxon>
        <taxon>asterids</taxon>
        <taxon>campanulids</taxon>
        <taxon>Asterales</taxon>
        <taxon>Asteraceae</taxon>
        <taxon>Asteroideae</taxon>
        <taxon>Heliantheae alliance</taxon>
        <taxon>Millerieae</taxon>
        <taxon>Smallanthus</taxon>
    </lineage>
</organism>
<proteinExistence type="predicted"/>
<evidence type="ECO:0000313" key="2">
    <source>
        <dbReference type="Proteomes" id="UP001056120"/>
    </source>
</evidence>
<reference evidence="1 2" key="2">
    <citation type="journal article" date="2022" name="Mol. Ecol. Resour.">
        <title>The genomes of chicory, endive, great burdock and yacon provide insights into Asteraceae paleo-polyploidization history and plant inulin production.</title>
        <authorList>
            <person name="Fan W."/>
            <person name="Wang S."/>
            <person name="Wang H."/>
            <person name="Wang A."/>
            <person name="Jiang F."/>
            <person name="Liu H."/>
            <person name="Zhao H."/>
            <person name="Xu D."/>
            <person name="Zhang Y."/>
        </authorList>
    </citation>
    <scope>NUCLEOTIDE SEQUENCE [LARGE SCALE GENOMIC DNA]</scope>
    <source>
        <strain evidence="2">cv. Yunnan</strain>
        <tissue evidence="1">Leaves</tissue>
    </source>
</reference>
<evidence type="ECO:0000313" key="1">
    <source>
        <dbReference type="EMBL" id="KAI3744692.1"/>
    </source>
</evidence>
<dbReference type="Proteomes" id="UP001056120">
    <property type="component" value="Linkage Group LG19"/>
</dbReference>
<keyword evidence="2" id="KW-1185">Reference proteome</keyword>
<gene>
    <name evidence="1" type="ORF">L1987_57781</name>
</gene>
<accession>A0ACB9DDQ9</accession>
<protein>
    <submittedName>
        <fullName evidence="1">Uncharacterized protein</fullName>
    </submittedName>
</protein>
<dbReference type="EMBL" id="CM042036">
    <property type="protein sequence ID" value="KAI3744692.1"/>
    <property type="molecule type" value="Genomic_DNA"/>
</dbReference>
<name>A0ACB9DDQ9_9ASTR</name>
<sequence length="116" mass="13750">MSPPRQTQSQQPPRLLTPLQHRSPLQEVGGPSVLMLRIPIGGLPPRNWERYYLTVERVPQLHDQGFKHEMRLHHHQNLMEKMVGQLSATHLEFHRARDLIEDAMWEIRNLRMRILV</sequence>
<comment type="caution">
    <text evidence="1">The sequence shown here is derived from an EMBL/GenBank/DDBJ whole genome shotgun (WGS) entry which is preliminary data.</text>
</comment>
<reference evidence="2" key="1">
    <citation type="journal article" date="2022" name="Mol. Ecol. Resour.">
        <title>The genomes of chicory, endive, great burdock and yacon provide insights into Asteraceae palaeo-polyploidization history and plant inulin production.</title>
        <authorList>
            <person name="Fan W."/>
            <person name="Wang S."/>
            <person name="Wang H."/>
            <person name="Wang A."/>
            <person name="Jiang F."/>
            <person name="Liu H."/>
            <person name="Zhao H."/>
            <person name="Xu D."/>
            <person name="Zhang Y."/>
        </authorList>
    </citation>
    <scope>NUCLEOTIDE SEQUENCE [LARGE SCALE GENOMIC DNA]</scope>
    <source>
        <strain evidence="2">cv. Yunnan</strain>
    </source>
</reference>